<evidence type="ECO:0000313" key="1">
    <source>
        <dbReference type="EMBL" id="MDT0604638.1"/>
    </source>
</evidence>
<sequence>MIIDTYDETETINDEFDSGIAGYEIAYSSTQKTMTRKSAKQRDRIRQRLDSLCEAKVLNKQLNSFSDYWDM</sequence>
<dbReference type="Proteomes" id="UP001266357">
    <property type="component" value="Unassembled WGS sequence"/>
</dbReference>
<organism evidence="1 2">
    <name type="scientific">Thalassotalea castellviae</name>
    <dbReference type="NCBI Taxonomy" id="3075612"/>
    <lineage>
        <taxon>Bacteria</taxon>
        <taxon>Pseudomonadati</taxon>
        <taxon>Pseudomonadota</taxon>
        <taxon>Gammaproteobacteria</taxon>
        <taxon>Alteromonadales</taxon>
        <taxon>Colwelliaceae</taxon>
        <taxon>Thalassotalea</taxon>
    </lineage>
</organism>
<dbReference type="EMBL" id="JAVRIF010000008">
    <property type="protein sequence ID" value="MDT0604638.1"/>
    <property type="molecule type" value="Genomic_DNA"/>
</dbReference>
<protein>
    <submittedName>
        <fullName evidence="1">Uncharacterized protein</fullName>
    </submittedName>
</protein>
<proteinExistence type="predicted"/>
<evidence type="ECO:0000313" key="2">
    <source>
        <dbReference type="Proteomes" id="UP001266357"/>
    </source>
</evidence>
<gene>
    <name evidence="1" type="ORF">RM573_13590</name>
</gene>
<comment type="caution">
    <text evidence="1">The sequence shown here is derived from an EMBL/GenBank/DDBJ whole genome shotgun (WGS) entry which is preliminary data.</text>
</comment>
<dbReference type="RefSeq" id="WP_311583118.1">
    <property type="nucleotide sequence ID" value="NZ_JAVRIF010000008.1"/>
</dbReference>
<reference evidence="1 2" key="1">
    <citation type="submission" date="2023-09" db="EMBL/GenBank/DDBJ databases">
        <authorList>
            <person name="Rey-Velasco X."/>
        </authorList>
    </citation>
    <scope>NUCLEOTIDE SEQUENCE [LARGE SCALE GENOMIC DNA]</scope>
    <source>
        <strain evidence="1 2">W431</strain>
    </source>
</reference>
<keyword evidence="2" id="KW-1185">Reference proteome</keyword>
<accession>A0ABU3A443</accession>
<name>A0ABU3A443_9GAMM</name>